<organism evidence="4 5">
    <name type="scientific">Jimgerdemannia flammicorona</name>
    <dbReference type="NCBI Taxonomy" id="994334"/>
    <lineage>
        <taxon>Eukaryota</taxon>
        <taxon>Fungi</taxon>
        <taxon>Fungi incertae sedis</taxon>
        <taxon>Mucoromycota</taxon>
        <taxon>Mucoromycotina</taxon>
        <taxon>Endogonomycetes</taxon>
        <taxon>Endogonales</taxon>
        <taxon>Endogonaceae</taxon>
        <taxon>Jimgerdemannia</taxon>
    </lineage>
</organism>
<dbReference type="CDD" id="cd09917">
    <property type="entry name" value="F-box_SF"/>
    <property type="match status" value="1"/>
</dbReference>
<dbReference type="Gene3D" id="1.25.40.20">
    <property type="entry name" value="Ankyrin repeat-containing domain"/>
    <property type="match status" value="1"/>
</dbReference>
<feature type="repeat" description="ANK" evidence="3">
    <location>
        <begin position="74"/>
        <end position="109"/>
    </location>
</feature>
<evidence type="ECO:0000313" key="4">
    <source>
        <dbReference type="EMBL" id="RUO95384.1"/>
    </source>
</evidence>
<keyword evidence="1" id="KW-0677">Repeat</keyword>
<feature type="non-terminal residue" evidence="4">
    <location>
        <position position="1"/>
    </location>
</feature>
<sequence>FLDITLIGVLKDSSHITGSTVDLLLKFGASAKALSANGDSALHWAMNAIHYGNHIDIIHVLLEQGACANQQNGDGMTPLHYICSVNDKEIDEVISMFLKHGADINSTTGTNCNTPLSTSVMLGCYKKTIRSLYNFGANIDHINGINGYTPLHYAVIQKSTSNIMELLRTGASCNYRDTRKGNTPLLMMLDFDCISWAIANFCLTRSPKPQHVALVDDYVQSDTKHNNTIHGAPLTLPPEIWRMVLCELANSIDQSEFLQISTVCKQWRCLAKYWIQPPHYLYYHDHRYRIMGLADLLQVNTNPLYLHTIIDTFVYPVNSTAYCYHITTGTNQPVGNRL</sequence>
<feature type="repeat" description="ANK" evidence="3">
    <location>
        <begin position="37"/>
        <end position="73"/>
    </location>
</feature>
<dbReference type="InterPro" id="IPR002110">
    <property type="entry name" value="Ankyrin_rpt"/>
</dbReference>
<dbReference type="InterPro" id="IPR036770">
    <property type="entry name" value="Ankyrin_rpt-contain_sf"/>
</dbReference>
<evidence type="ECO:0000256" key="1">
    <source>
        <dbReference type="ARBA" id="ARBA00022737"/>
    </source>
</evidence>
<dbReference type="SUPFAM" id="SSF81383">
    <property type="entry name" value="F-box domain"/>
    <property type="match status" value="1"/>
</dbReference>
<name>A0A432ZY26_9FUNG</name>
<dbReference type="PROSITE" id="PS50297">
    <property type="entry name" value="ANK_REP_REGION"/>
    <property type="match status" value="2"/>
</dbReference>
<dbReference type="EMBL" id="RBNI01030980">
    <property type="protein sequence ID" value="RUO95384.1"/>
    <property type="molecule type" value="Genomic_DNA"/>
</dbReference>
<dbReference type="PANTHER" id="PTHR24198:SF165">
    <property type="entry name" value="ANKYRIN REPEAT-CONTAINING PROTEIN-RELATED"/>
    <property type="match status" value="1"/>
</dbReference>
<evidence type="ECO:0000313" key="5">
    <source>
        <dbReference type="Proteomes" id="UP000268093"/>
    </source>
</evidence>
<dbReference type="OrthoDB" id="341259at2759"/>
<accession>A0A432ZY26</accession>
<dbReference type="SUPFAM" id="SSF48403">
    <property type="entry name" value="Ankyrin repeat"/>
    <property type="match status" value="1"/>
</dbReference>
<dbReference type="PANTHER" id="PTHR24198">
    <property type="entry name" value="ANKYRIN REPEAT AND PROTEIN KINASE DOMAIN-CONTAINING PROTEIN"/>
    <property type="match status" value="1"/>
</dbReference>
<reference evidence="4 5" key="1">
    <citation type="journal article" date="2018" name="New Phytol.">
        <title>Phylogenomics of Endogonaceae and evolution of mycorrhizas within Mucoromycota.</title>
        <authorList>
            <person name="Chang Y."/>
            <person name="Desiro A."/>
            <person name="Na H."/>
            <person name="Sandor L."/>
            <person name="Lipzen A."/>
            <person name="Clum A."/>
            <person name="Barry K."/>
            <person name="Grigoriev I.V."/>
            <person name="Martin F.M."/>
            <person name="Stajich J.E."/>
            <person name="Smith M.E."/>
            <person name="Bonito G."/>
            <person name="Spatafora J.W."/>
        </authorList>
    </citation>
    <scope>NUCLEOTIDE SEQUENCE [LARGE SCALE GENOMIC DNA]</scope>
    <source>
        <strain evidence="4 5">GMNB39</strain>
    </source>
</reference>
<dbReference type="InterPro" id="IPR036047">
    <property type="entry name" value="F-box-like_dom_sf"/>
</dbReference>
<evidence type="ECO:0000256" key="3">
    <source>
        <dbReference type="PROSITE-ProRule" id="PRU00023"/>
    </source>
</evidence>
<dbReference type="SMART" id="SM00248">
    <property type="entry name" value="ANK"/>
    <property type="match status" value="4"/>
</dbReference>
<gene>
    <name evidence="4" type="ORF">BC936DRAFT_144188</name>
</gene>
<dbReference type="AlphaFoldDB" id="A0A432ZY26"/>
<keyword evidence="5" id="KW-1185">Reference proteome</keyword>
<keyword evidence="2 3" id="KW-0040">ANK repeat</keyword>
<dbReference type="Pfam" id="PF12796">
    <property type="entry name" value="Ank_2"/>
    <property type="match status" value="1"/>
</dbReference>
<dbReference type="Proteomes" id="UP000268093">
    <property type="component" value="Unassembled WGS sequence"/>
</dbReference>
<dbReference type="Pfam" id="PF00023">
    <property type="entry name" value="Ank"/>
    <property type="match status" value="1"/>
</dbReference>
<evidence type="ECO:0000256" key="2">
    <source>
        <dbReference type="ARBA" id="ARBA00023043"/>
    </source>
</evidence>
<comment type="caution">
    <text evidence="4">The sequence shown here is derived from an EMBL/GenBank/DDBJ whole genome shotgun (WGS) entry which is preliminary data.</text>
</comment>
<protein>
    <submittedName>
        <fullName evidence="4">Ankyrin repeat-containing domain protein</fullName>
    </submittedName>
</protein>
<dbReference type="PRINTS" id="PR01415">
    <property type="entry name" value="ANKYRIN"/>
</dbReference>
<feature type="repeat" description="ANK" evidence="3">
    <location>
        <begin position="146"/>
        <end position="178"/>
    </location>
</feature>
<dbReference type="PROSITE" id="PS50088">
    <property type="entry name" value="ANK_REPEAT"/>
    <property type="match status" value="3"/>
</dbReference>
<proteinExistence type="predicted"/>